<reference evidence="2 3" key="1">
    <citation type="submission" date="2016-03" db="EMBL/GenBank/DDBJ databases">
        <title>Mechanisms controlling the formation of the plant cell surface in tip-growing cells are functionally conserved among land plants.</title>
        <authorList>
            <person name="Honkanen S."/>
            <person name="Jones V.A."/>
            <person name="Morieri G."/>
            <person name="Champion C."/>
            <person name="Hetherington A.J."/>
            <person name="Kelly S."/>
            <person name="Saint-Marcoux D."/>
            <person name="Proust H."/>
            <person name="Prescott H."/>
            <person name="Dolan L."/>
        </authorList>
    </citation>
    <scope>NUCLEOTIDE SEQUENCE [LARGE SCALE GENOMIC DNA]</scope>
    <source>
        <strain evidence="3">cv. Tak-1 and cv. Tak-2</strain>
        <tissue evidence="2">Whole gametophyte</tissue>
    </source>
</reference>
<evidence type="ECO:0000313" key="4">
    <source>
        <dbReference type="Proteomes" id="UP001162541"/>
    </source>
</evidence>
<dbReference type="Gene3D" id="1.10.287.1130">
    <property type="entry name" value="CytochromE C oxidase copper chaperone"/>
    <property type="match status" value="1"/>
</dbReference>
<dbReference type="SUPFAM" id="SSF47072">
    <property type="entry name" value="Cysteine alpha-hairpin motif"/>
    <property type="match status" value="1"/>
</dbReference>
<dbReference type="InterPro" id="IPR009069">
    <property type="entry name" value="Cys_alpha_HP_mot_SF"/>
</dbReference>
<dbReference type="EMBL" id="LVLJ01000095">
    <property type="protein sequence ID" value="OAE35679.1"/>
    <property type="molecule type" value="Genomic_DNA"/>
</dbReference>
<organism evidence="2 3">
    <name type="scientific">Marchantia polymorpha subsp. ruderalis</name>
    <dbReference type="NCBI Taxonomy" id="1480154"/>
    <lineage>
        <taxon>Eukaryota</taxon>
        <taxon>Viridiplantae</taxon>
        <taxon>Streptophyta</taxon>
        <taxon>Embryophyta</taxon>
        <taxon>Marchantiophyta</taxon>
        <taxon>Marchantiopsida</taxon>
        <taxon>Marchantiidae</taxon>
        <taxon>Marchantiales</taxon>
        <taxon>Marchantiaceae</taxon>
        <taxon>Marchantia</taxon>
    </lineage>
</organism>
<proteinExistence type="predicted"/>
<accession>A0A176WRE0</accession>
<name>A0A176WRE0_MARPO</name>
<evidence type="ECO:0008006" key="5">
    <source>
        <dbReference type="Google" id="ProtNLM"/>
    </source>
</evidence>
<keyword evidence="3" id="KW-1185">Reference proteome</keyword>
<evidence type="ECO:0000313" key="2">
    <source>
        <dbReference type="EMBL" id="OAE35679.1"/>
    </source>
</evidence>
<protein>
    <recommendedName>
        <fullName evidence="5">CHCH domain-containing protein</fullName>
    </recommendedName>
</protein>
<dbReference type="Proteomes" id="UP000077202">
    <property type="component" value="Unassembled WGS sequence"/>
</dbReference>
<gene>
    <name evidence="2" type="ORF">AXG93_1154s1330</name>
    <name evidence="1" type="ORF">Mp_3g00740</name>
</gene>
<reference evidence="4" key="3">
    <citation type="journal article" date="2020" name="Curr. Biol.">
        <title>Chromatin organization in early land plants reveals an ancestral association between H3K27me3, transposons, and constitutive heterochromatin.</title>
        <authorList>
            <person name="Montgomery S.A."/>
            <person name="Tanizawa Y."/>
            <person name="Galik B."/>
            <person name="Wang N."/>
            <person name="Ito T."/>
            <person name="Mochizuki T."/>
            <person name="Akimcheva S."/>
            <person name="Bowman J.L."/>
            <person name="Cognat V."/>
            <person name="Marechal-Drouard L."/>
            <person name="Ekker H."/>
            <person name="Hong S.F."/>
            <person name="Kohchi T."/>
            <person name="Lin S.S."/>
            <person name="Liu L.D."/>
            <person name="Nakamura Y."/>
            <person name="Valeeva L.R."/>
            <person name="Shakirov E.V."/>
            <person name="Shippen D.E."/>
            <person name="Wei W.L."/>
            <person name="Yagura M."/>
            <person name="Yamaoka S."/>
            <person name="Yamato K.T."/>
            <person name="Liu C."/>
            <person name="Berger F."/>
        </authorList>
    </citation>
    <scope>NUCLEOTIDE SEQUENCE [LARGE SCALE GENOMIC DNA]</scope>
    <source>
        <strain evidence="4">Tak-1</strain>
    </source>
</reference>
<reference evidence="1" key="2">
    <citation type="journal article" date="2019" name="Curr. Biol.">
        <title>Chromatin organization in early land plants reveals an ancestral association between H3K27me3, transposons, and constitutive heterochromatin.</title>
        <authorList>
            <person name="Montgomery S.A."/>
            <person name="Tanizawa Y."/>
            <person name="Galik B."/>
            <person name="Wang N."/>
            <person name="Ito T."/>
            <person name="Mochizuki T."/>
            <person name="Akimcheva S."/>
            <person name="Bowman J."/>
            <person name="Cognat V."/>
            <person name="Drouard L."/>
            <person name="Ekker H."/>
            <person name="Houng S."/>
            <person name="Kohchi T."/>
            <person name="Lin S."/>
            <person name="Liu L.D."/>
            <person name="Nakamura Y."/>
            <person name="Valeeva L.R."/>
            <person name="Shakirov E.V."/>
            <person name="Shippen D.E."/>
            <person name="Wei W."/>
            <person name="Yagura M."/>
            <person name="Yamaoka S."/>
            <person name="Yamato K.T."/>
            <person name="Liu C."/>
            <person name="Berger F."/>
        </authorList>
    </citation>
    <scope>NUCLEOTIDE SEQUENCE [LARGE SCALE GENOMIC DNA]</scope>
    <source>
        <strain evidence="1">Tak-1</strain>
    </source>
</reference>
<dbReference type="EMBL" id="AP019868">
    <property type="protein sequence ID" value="BBN03931.1"/>
    <property type="molecule type" value="Genomic_DNA"/>
</dbReference>
<evidence type="ECO:0000313" key="3">
    <source>
        <dbReference type="Proteomes" id="UP000077202"/>
    </source>
</evidence>
<dbReference type="Proteomes" id="UP001162541">
    <property type="component" value="Chromosome 3"/>
</dbReference>
<dbReference type="PANTHER" id="PTHR37750:SF1">
    <property type="entry name" value="COX19-LIKE CHCH FAMILY PROTEIN"/>
    <property type="match status" value="1"/>
</dbReference>
<dbReference type="PROSITE" id="PS51808">
    <property type="entry name" value="CHCH"/>
    <property type="match status" value="1"/>
</dbReference>
<evidence type="ECO:0000313" key="1">
    <source>
        <dbReference type="EMBL" id="BBN03931.1"/>
    </source>
</evidence>
<dbReference type="AlphaFoldDB" id="A0A176WRE0"/>
<sequence length="67" mass="7211">MTGAPPCGAEALALLNCVAEKGYDESRCVTLLSVLRSCVERKNIKNFAIDNEKRENSSDGQAPGQIK</sequence>
<dbReference type="PANTHER" id="PTHR37750">
    <property type="entry name" value="COX19-LIKE CHCH FAMILY PROTEIN"/>
    <property type="match status" value="1"/>
</dbReference>